<feature type="transmembrane region" description="Helical" evidence="1">
    <location>
        <begin position="263"/>
        <end position="284"/>
    </location>
</feature>
<keyword evidence="3" id="KW-0808">Transferase</keyword>
<reference evidence="3 4" key="1">
    <citation type="submission" date="2015-09" db="EMBL/GenBank/DDBJ databases">
        <authorList>
            <consortium name="Pathogen Informatics"/>
        </authorList>
    </citation>
    <scope>NUCLEOTIDE SEQUENCE [LARGE SCALE GENOMIC DNA]</scope>
    <source>
        <strain evidence="3 4">2789STDY5608835</strain>
    </source>
</reference>
<keyword evidence="1" id="KW-0812">Transmembrane</keyword>
<accession>A0A173XLJ9</accession>
<feature type="transmembrane region" description="Helical" evidence="1">
    <location>
        <begin position="145"/>
        <end position="165"/>
    </location>
</feature>
<protein>
    <submittedName>
        <fullName evidence="3">Fucose 4-O-acetylase and related acetyltransferases</fullName>
    </submittedName>
</protein>
<feature type="transmembrane region" description="Helical" evidence="1">
    <location>
        <begin position="75"/>
        <end position="95"/>
    </location>
</feature>
<keyword evidence="1" id="KW-0472">Membrane</keyword>
<evidence type="ECO:0000256" key="1">
    <source>
        <dbReference type="SAM" id="Phobius"/>
    </source>
</evidence>
<dbReference type="Pfam" id="PF01757">
    <property type="entry name" value="Acyl_transf_3"/>
    <property type="match status" value="1"/>
</dbReference>
<organism evidence="3 4">
    <name type="scientific">Roseburia inulinivorans</name>
    <dbReference type="NCBI Taxonomy" id="360807"/>
    <lineage>
        <taxon>Bacteria</taxon>
        <taxon>Bacillati</taxon>
        <taxon>Bacillota</taxon>
        <taxon>Clostridia</taxon>
        <taxon>Lachnospirales</taxon>
        <taxon>Lachnospiraceae</taxon>
        <taxon>Roseburia</taxon>
    </lineage>
</organism>
<dbReference type="PANTHER" id="PTHR37312">
    <property type="entry name" value="MEMBRANE-BOUND ACYLTRANSFERASE YKRP-RELATED"/>
    <property type="match status" value="1"/>
</dbReference>
<dbReference type="EMBL" id="CYYR01000003">
    <property type="protein sequence ID" value="CUN52120.1"/>
    <property type="molecule type" value="Genomic_DNA"/>
</dbReference>
<dbReference type="InterPro" id="IPR052734">
    <property type="entry name" value="Nod_factor_acetyltransferase"/>
</dbReference>
<proteinExistence type="predicted"/>
<dbReference type="Proteomes" id="UP000095395">
    <property type="component" value="Unassembled WGS sequence"/>
</dbReference>
<feature type="transmembrane region" description="Helical" evidence="1">
    <location>
        <begin position="237"/>
        <end position="257"/>
    </location>
</feature>
<keyword evidence="1" id="KW-1133">Transmembrane helix</keyword>
<dbReference type="PANTHER" id="PTHR37312:SF1">
    <property type="entry name" value="MEMBRANE-BOUND ACYLTRANSFERASE YKRP-RELATED"/>
    <property type="match status" value="1"/>
</dbReference>
<dbReference type="InterPro" id="IPR002656">
    <property type="entry name" value="Acyl_transf_3_dom"/>
</dbReference>
<evidence type="ECO:0000259" key="2">
    <source>
        <dbReference type="Pfam" id="PF01757"/>
    </source>
</evidence>
<feature type="transmembrane region" description="Helical" evidence="1">
    <location>
        <begin position="305"/>
        <end position="329"/>
    </location>
</feature>
<feature type="domain" description="Acyltransferase 3" evidence="2">
    <location>
        <begin position="13"/>
        <end position="336"/>
    </location>
</feature>
<evidence type="ECO:0000313" key="3">
    <source>
        <dbReference type="EMBL" id="CUN52120.1"/>
    </source>
</evidence>
<name>A0A173XLJ9_9FIRM</name>
<gene>
    <name evidence="3" type="ORF">ERS852392_00621</name>
</gene>
<dbReference type="GO" id="GO:0016747">
    <property type="term" value="F:acyltransferase activity, transferring groups other than amino-acyl groups"/>
    <property type="evidence" value="ECO:0007669"/>
    <property type="project" value="InterPro"/>
</dbReference>
<feature type="transmembrane region" description="Helical" evidence="1">
    <location>
        <begin position="335"/>
        <end position="356"/>
    </location>
</feature>
<sequence length="374" mass="42497">MNQHTGVTSRNTQMDILRGLTIILMVLGHCGFPGTHFIYLFHMAVFFFVSGYFYKDACSETVGSMWKYIKHKLKTLWLPYALWNTIFVLLNNWFIRMNVYTDNPELVKAVGEEYAVLHHYMTGTEMLKEIVKNLAFYGGTTMGGALWFLQTLFFVAIAYALIDFLLKKSRIGYKHHMIVQGCIALIFLGVGYWSSVTGITFHAMERVASCYILYYLGLLLRKYEKTEKSTFYRVGKIIIATVVLLVCNKIGAIALNINSYENPLFLLVTSIAGWMLLVETSYFINQIRWLQAGLTVVGQNTLPIVVLHLLSFKLVSVIGVMVEGLPVYMVAAFPVLFYGGAWWVAYTVAGVSLPLLDGIVKNICCRRLLQKERN</sequence>
<feature type="transmembrane region" description="Helical" evidence="1">
    <location>
        <begin position="177"/>
        <end position="193"/>
    </location>
</feature>
<dbReference type="AlphaFoldDB" id="A0A173XLJ9"/>
<evidence type="ECO:0000313" key="4">
    <source>
        <dbReference type="Proteomes" id="UP000095395"/>
    </source>
</evidence>